<organism evidence="2">
    <name type="scientific">Strongyloides stercoralis</name>
    <name type="common">Threadworm</name>
    <dbReference type="NCBI Taxonomy" id="6248"/>
    <lineage>
        <taxon>Eukaryota</taxon>
        <taxon>Metazoa</taxon>
        <taxon>Ecdysozoa</taxon>
        <taxon>Nematoda</taxon>
        <taxon>Chromadorea</taxon>
        <taxon>Rhabditida</taxon>
        <taxon>Tylenchina</taxon>
        <taxon>Panagrolaimomorpha</taxon>
        <taxon>Strongyloidoidea</taxon>
        <taxon>Strongyloididae</taxon>
        <taxon>Strongyloides</taxon>
    </lineage>
</organism>
<feature type="chain" id="PRO_5005327686" evidence="1">
    <location>
        <begin position="24"/>
        <end position="72"/>
    </location>
</feature>
<feature type="signal peptide" evidence="1">
    <location>
        <begin position="1"/>
        <end position="23"/>
    </location>
</feature>
<accession>A0A0K0E9C2</accession>
<name>A0A0K0E9C2_STRER</name>
<sequence>MKLLLETFFLILIFAFIVFLVSTSPTKINERKDNFLNVPIDSINKLKENGRPKMVRQNAFDNDSNRFFFIKT</sequence>
<protein>
    <submittedName>
        <fullName evidence="2">Uncharacterized protein</fullName>
    </submittedName>
</protein>
<evidence type="ECO:0000313" key="2">
    <source>
        <dbReference type="WBParaSite" id="SSTP_0000610500.1"/>
    </source>
</evidence>
<evidence type="ECO:0000256" key="1">
    <source>
        <dbReference type="SAM" id="SignalP"/>
    </source>
</evidence>
<dbReference type="WBParaSite" id="SSTP_0000610500.1">
    <property type="protein sequence ID" value="SSTP_0000610500.1"/>
    <property type="gene ID" value="SSTP_0000610500"/>
</dbReference>
<reference evidence="2" key="1">
    <citation type="submission" date="2015-08" db="UniProtKB">
        <authorList>
            <consortium name="WormBaseParasite"/>
        </authorList>
    </citation>
    <scope>IDENTIFICATION</scope>
</reference>
<proteinExistence type="predicted"/>
<dbReference type="AlphaFoldDB" id="A0A0K0E9C2"/>
<keyword evidence="1" id="KW-0732">Signal</keyword>